<reference evidence="2 3" key="1">
    <citation type="journal article" date="2023" name="bioRxiv">
        <title>Conserved and derived expression patterns and positive selection on dental genes reveal complex evolutionary context of ever-growing rodent molars.</title>
        <authorList>
            <person name="Calamari Z.T."/>
            <person name="Song A."/>
            <person name="Cohen E."/>
            <person name="Akter M."/>
            <person name="Roy R.D."/>
            <person name="Hallikas O."/>
            <person name="Christensen M.M."/>
            <person name="Li P."/>
            <person name="Marangoni P."/>
            <person name="Jernvall J."/>
            <person name="Klein O.D."/>
        </authorList>
    </citation>
    <scope>NUCLEOTIDE SEQUENCE [LARGE SCALE GENOMIC DNA]</scope>
    <source>
        <strain evidence="2">V071</strain>
    </source>
</reference>
<evidence type="ECO:0000313" key="3">
    <source>
        <dbReference type="Proteomes" id="UP001488838"/>
    </source>
</evidence>
<gene>
    <name evidence="2" type="ORF">U0070_014256</name>
</gene>
<keyword evidence="1" id="KW-0732">Signal</keyword>
<evidence type="ECO:0000313" key="2">
    <source>
        <dbReference type="EMBL" id="KAK7798879.1"/>
    </source>
</evidence>
<organism evidence="2 3">
    <name type="scientific">Myodes glareolus</name>
    <name type="common">Bank vole</name>
    <name type="synonym">Clethrionomys glareolus</name>
    <dbReference type="NCBI Taxonomy" id="447135"/>
    <lineage>
        <taxon>Eukaryota</taxon>
        <taxon>Metazoa</taxon>
        <taxon>Chordata</taxon>
        <taxon>Craniata</taxon>
        <taxon>Vertebrata</taxon>
        <taxon>Euteleostomi</taxon>
        <taxon>Mammalia</taxon>
        <taxon>Eutheria</taxon>
        <taxon>Euarchontoglires</taxon>
        <taxon>Glires</taxon>
        <taxon>Rodentia</taxon>
        <taxon>Myomorpha</taxon>
        <taxon>Muroidea</taxon>
        <taxon>Cricetidae</taxon>
        <taxon>Arvicolinae</taxon>
        <taxon>Myodes</taxon>
    </lineage>
</organism>
<dbReference type="InterPro" id="IPR011989">
    <property type="entry name" value="ARM-like"/>
</dbReference>
<dbReference type="Proteomes" id="UP001488838">
    <property type="component" value="Unassembled WGS sequence"/>
</dbReference>
<protein>
    <submittedName>
        <fullName evidence="2">Uncharacterized protein</fullName>
    </submittedName>
</protein>
<feature type="signal peptide" evidence="1">
    <location>
        <begin position="1"/>
        <end position="15"/>
    </location>
</feature>
<feature type="chain" id="PRO_5043676422" evidence="1">
    <location>
        <begin position="16"/>
        <end position="131"/>
    </location>
</feature>
<proteinExistence type="predicted"/>
<evidence type="ECO:0000256" key="1">
    <source>
        <dbReference type="SAM" id="SignalP"/>
    </source>
</evidence>
<dbReference type="EMBL" id="JBBHLL010000653">
    <property type="protein sequence ID" value="KAK7798879.1"/>
    <property type="molecule type" value="Genomic_DNA"/>
</dbReference>
<dbReference type="Gene3D" id="1.25.10.10">
    <property type="entry name" value="Leucine-rich Repeat Variant"/>
    <property type="match status" value="1"/>
</dbReference>
<name>A0AAW0H812_MYOGA</name>
<dbReference type="AlphaFoldDB" id="A0AAW0H812"/>
<sequence length="131" mass="14731">MWWPLGSWVVELATSLKLNVLAPFLCTVGNVVTETDQQIQKTIDAGMLKVLGQLPKHQSSEGGCLGRVLRLQLNLLTAPDKKIITIILDIISYLLWEPEELHQKERLYLLIEEVGGLEKNRVLTVPAELFS</sequence>
<comment type="caution">
    <text evidence="2">The sequence shown here is derived from an EMBL/GenBank/DDBJ whole genome shotgun (WGS) entry which is preliminary data.</text>
</comment>
<accession>A0AAW0H812</accession>
<keyword evidence="3" id="KW-1185">Reference proteome</keyword>